<proteinExistence type="predicted"/>
<reference evidence="1" key="1">
    <citation type="submission" date="2018-02" db="EMBL/GenBank/DDBJ databases">
        <title>Rhizophora mucronata_Transcriptome.</title>
        <authorList>
            <person name="Meera S.P."/>
            <person name="Sreeshan A."/>
            <person name="Augustine A."/>
        </authorList>
    </citation>
    <scope>NUCLEOTIDE SEQUENCE</scope>
    <source>
        <tissue evidence="1">Leaf</tissue>
    </source>
</reference>
<dbReference type="EMBL" id="GGEC01035125">
    <property type="protein sequence ID" value="MBX15609.1"/>
    <property type="molecule type" value="Transcribed_RNA"/>
</dbReference>
<protein>
    <submittedName>
        <fullName evidence="1">Uncharacterized protein MANES_02G190000</fullName>
    </submittedName>
</protein>
<name>A0A2P2LCB5_RHIMU</name>
<accession>A0A2P2LCB5</accession>
<dbReference type="EMBL" id="GGEC01035128">
    <property type="protein sequence ID" value="MBX15612.1"/>
    <property type="molecule type" value="Transcribed_RNA"/>
</dbReference>
<sequence length="52" mass="5900">MNKCLSKFEASNQEGRNTMVWTIPIRCVLNMVIVLGRSKADMSPISILWMVS</sequence>
<organism evidence="1">
    <name type="scientific">Rhizophora mucronata</name>
    <name type="common">Asiatic mangrove</name>
    <dbReference type="NCBI Taxonomy" id="61149"/>
    <lineage>
        <taxon>Eukaryota</taxon>
        <taxon>Viridiplantae</taxon>
        <taxon>Streptophyta</taxon>
        <taxon>Embryophyta</taxon>
        <taxon>Tracheophyta</taxon>
        <taxon>Spermatophyta</taxon>
        <taxon>Magnoliopsida</taxon>
        <taxon>eudicotyledons</taxon>
        <taxon>Gunneridae</taxon>
        <taxon>Pentapetalae</taxon>
        <taxon>rosids</taxon>
        <taxon>fabids</taxon>
        <taxon>Malpighiales</taxon>
        <taxon>Rhizophoraceae</taxon>
        <taxon>Rhizophora</taxon>
    </lineage>
</organism>
<dbReference type="AlphaFoldDB" id="A0A2P2LCB5"/>
<evidence type="ECO:0000313" key="1">
    <source>
        <dbReference type="EMBL" id="MBX15609.1"/>
    </source>
</evidence>